<dbReference type="Proteomes" id="UP000199518">
    <property type="component" value="Unassembled WGS sequence"/>
</dbReference>
<accession>A0A1I3E4L7</accession>
<evidence type="ECO:0000313" key="1">
    <source>
        <dbReference type="EMBL" id="SFH93924.1"/>
    </source>
</evidence>
<evidence type="ECO:0000313" key="2">
    <source>
        <dbReference type="Proteomes" id="UP000199518"/>
    </source>
</evidence>
<reference evidence="2" key="1">
    <citation type="submission" date="2016-10" db="EMBL/GenBank/DDBJ databases">
        <authorList>
            <person name="Varghese N."/>
            <person name="Submissions S."/>
        </authorList>
    </citation>
    <scope>NUCLEOTIDE SEQUENCE [LARGE SCALE GENOMIC DNA]</scope>
    <source>
        <strain evidence="2">DSM 26348</strain>
    </source>
</reference>
<organism evidence="1 2">
    <name type="scientific">Planctomicrobium piriforme</name>
    <dbReference type="NCBI Taxonomy" id="1576369"/>
    <lineage>
        <taxon>Bacteria</taxon>
        <taxon>Pseudomonadati</taxon>
        <taxon>Planctomycetota</taxon>
        <taxon>Planctomycetia</taxon>
        <taxon>Planctomycetales</taxon>
        <taxon>Planctomycetaceae</taxon>
        <taxon>Planctomicrobium</taxon>
    </lineage>
</organism>
<gene>
    <name evidence="1" type="ORF">SAMN05421753_10479</name>
</gene>
<name>A0A1I3E4L7_9PLAN</name>
<proteinExistence type="predicted"/>
<sequence>MLSENGDVECIGGRLSISLGSEKDPAVICEIIPEGATRGEWHYQKDASNLHYIQVLYETSDGDRDVAFLMKKAPEGYDLYLIFDPDIYLPPMTRIK</sequence>
<protein>
    <submittedName>
        <fullName evidence="1">Uncharacterized protein</fullName>
    </submittedName>
</protein>
<dbReference type="AlphaFoldDB" id="A0A1I3E4L7"/>
<keyword evidence="2" id="KW-1185">Reference proteome</keyword>
<dbReference type="EMBL" id="FOQD01000004">
    <property type="protein sequence ID" value="SFH93924.1"/>
    <property type="molecule type" value="Genomic_DNA"/>
</dbReference>